<protein>
    <submittedName>
        <fullName evidence="2">Uncharacterized protein</fullName>
    </submittedName>
</protein>
<reference evidence="2 3" key="1">
    <citation type="journal article" date="2017" name="Int. J. Syst. Evol. Microbiol.">
        <title>Mycobacterium talmoniae sp. nov., a slowly growing mycobacterium isolated from human respiratory samples.</title>
        <authorList>
            <person name="Davidson R.M."/>
            <person name="DeGroote M.A."/>
            <person name="Marola J.L."/>
            <person name="Buss S."/>
            <person name="Jones V."/>
            <person name="McNeil M.R."/>
            <person name="Freifeld A.G."/>
            <person name="Elaine Epperson L."/>
            <person name="Hasan N.A."/>
            <person name="Jackson M."/>
            <person name="Iwen P.C."/>
            <person name="Salfinger M."/>
            <person name="Strong M."/>
        </authorList>
    </citation>
    <scope>NUCLEOTIDE SEQUENCE [LARGE SCALE GENOMIC DNA]</scope>
    <source>
        <strain evidence="2 3">ATCC BAA-2683</strain>
    </source>
</reference>
<organism evidence="2 3">
    <name type="scientific">Mycobacterium talmoniae</name>
    <dbReference type="NCBI Taxonomy" id="1858794"/>
    <lineage>
        <taxon>Bacteria</taxon>
        <taxon>Bacillati</taxon>
        <taxon>Actinomycetota</taxon>
        <taxon>Actinomycetes</taxon>
        <taxon>Mycobacteriales</taxon>
        <taxon>Mycobacteriaceae</taxon>
        <taxon>Mycobacterium</taxon>
    </lineage>
</organism>
<keyword evidence="1" id="KW-0812">Transmembrane</keyword>
<feature type="transmembrane region" description="Helical" evidence="1">
    <location>
        <begin position="83"/>
        <end position="102"/>
    </location>
</feature>
<proteinExistence type="predicted"/>
<evidence type="ECO:0000313" key="3">
    <source>
        <dbReference type="Proteomes" id="UP000238296"/>
    </source>
</evidence>
<dbReference type="Proteomes" id="UP000238296">
    <property type="component" value="Unassembled WGS sequence"/>
</dbReference>
<accession>A0A2S8BS02</accession>
<feature type="transmembrane region" description="Helical" evidence="1">
    <location>
        <begin position="54"/>
        <end position="77"/>
    </location>
</feature>
<name>A0A2S8BS02_9MYCO</name>
<comment type="caution">
    <text evidence="2">The sequence shown here is derived from an EMBL/GenBank/DDBJ whole genome shotgun (WGS) entry which is preliminary data.</text>
</comment>
<evidence type="ECO:0000313" key="2">
    <source>
        <dbReference type="EMBL" id="PQM49455.1"/>
    </source>
</evidence>
<sequence>MSAPPPPDPERPPPPPQPPYPYPPYGYPYPPYGYPYPPYPGPLPRPRGSGAKTLTIFGMAAAGVLLAVVIYLLVGWIAPNFTIVTVSLFVVAFAGGGGLLAVRKPWATGLGCGLMIGWAITTIVALAVGVVGEIARACTELMEG</sequence>
<feature type="transmembrane region" description="Helical" evidence="1">
    <location>
        <begin position="114"/>
        <end position="135"/>
    </location>
</feature>
<evidence type="ECO:0000256" key="1">
    <source>
        <dbReference type="SAM" id="Phobius"/>
    </source>
</evidence>
<dbReference type="EMBL" id="PPEA01000052">
    <property type="protein sequence ID" value="PQM49455.1"/>
    <property type="molecule type" value="Genomic_DNA"/>
</dbReference>
<dbReference type="AlphaFoldDB" id="A0A2S8BS02"/>
<gene>
    <name evidence="2" type="ORF">C1Y40_00320</name>
</gene>
<keyword evidence="1" id="KW-0472">Membrane</keyword>
<keyword evidence="1" id="KW-1133">Transmembrane helix</keyword>